<reference evidence="4 5" key="1">
    <citation type="submission" date="2022-09" db="EMBL/GenBank/DDBJ databases">
        <authorList>
            <person name="Palmer J.M."/>
        </authorList>
    </citation>
    <scope>NUCLEOTIDE SEQUENCE [LARGE SCALE GENOMIC DNA]</scope>
    <source>
        <strain evidence="4 5">DSM 7382</strain>
    </source>
</reference>
<feature type="compositionally biased region" description="Polar residues" evidence="1">
    <location>
        <begin position="255"/>
        <end position="282"/>
    </location>
</feature>
<gene>
    <name evidence="4" type="ORF">QCA50_003743</name>
</gene>
<feature type="compositionally biased region" description="Basic and acidic residues" evidence="1">
    <location>
        <begin position="389"/>
        <end position="399"/>
    </location>
</feature>
<keyword evidence="2" id="KW-0812">Transmembrane</keyword>
<feature type="compositionally biased region" description="Polar residues" evidence="1">
    <location>
        <begin position="227"/>
        <end position="238"/>
    </location>
</feature>
<evidence type="ECO:0000313" key="4">
    <source>
        <dbReference type="EMBL" id="KAK7692124.1"/>
    </source>
</evidence>
<name>A0AAW0GRD6_9APHY</name>
<evidence type="ECO:0000256" key="1">
    <source>
        <dbReference type="SAM" id="MobiDB-lite"/>
    </source>
</evidence>
<evidence type="ECO:0000256" key="3">
    <source>
        <dbReference type="SAM" id="SignalP"/>
    </source>
</evidence>
<feature type="signal peptide" evidence="3">
    <location>
        <begin position="1"/>
        <end position="23"/>
    </location>
</feature>
<sequence>MQPLPREVRIWLVLAVVGELCWGSPVVDSSNGSPSTCGGPLSVFNVKGQSPCDLSQTIAQYCEPSGAFNRTACFCNTISFNIQNACRICIDQDTLSWTEWAKEHGCTFPFTRMSVSTPDVSLPRWSLTALTTNQQFDVTAAVQAAQGWTAIQIAAPIISGGVVAVIAFIFFLFYRRRLLRRVYGNSRPMWTETHKHARRRWCGLLPGRVTVRKATVDTLWQIDQPMNTMNVPPSSSRYNDNESFSHSRDTSSSSLLPDTYSTHSSKRSYNSESQTGKTPSSFIRTVMSKLSGNSLNGKWYTSGVDKAPEYKKVTVIPEQPRPGFKIDGTNSTPSRANTLISQMFEPDEDQQSHFSLPSVIDIRSPSRSGSLSAGSHTGSSSGHSAPSKKFSDTGKKMQAIEEEDERATEYSAFRPPRSDFTLTTSDLRTPISPATWRTAPSSQAHSTYPESEVLPLSSPATSGPRKDPYLS</sequence>
<dbReference type="Proteomes" id="UP001385951">
    <property type="component" value="Unassembled WGS sequence"/>
</dbReference>
<feature type="region of interest" description="Disordered" evidence="1">
    <location>
        <begin position="314"/>
        <end position="335"/>
    </location>
</feature>
<feature type="compositionally biased region" description="Basic and acidic residues" evidence="1">
    <location>
        <begin position="239"/>
        <end position="249"/>
    </location>
</feature>
<protein>
    <submittedName>
        <fullName evidence="4">Uncharacterized protein</fullName>
    </submittedName>
</protein>
<proteinExistence type="predicted"/>
<feature type="region of interest" description="Disordered" evidence="1">
    <location>
        <begin position="227"/>
        <end position="282"/>
    </location>
</feature>
<accession>A0AAW0GRD6</accession>
<dbReference type="EMBL" id="JASBNA010000004">
    <property type="protein sequence ID" value="KAK7692124.1"/>
    <property type="molecule type" value="Genomic_DNA"/>
</dbReference>
<feature type="region of interest" description="Disordered" evidence="1">
    <location>
        <begin position="361"/>
        <end position="471"/>
    </location>
</feature>
<keyword evidence="5" id="KW-1185">Reference proteome</keyword>
<feature type="compositionally biased region" description="Low complexity" evidence="1">
    <location>
        <begin position="363"/>
        <end position="387"/>
    </location>
</feature>
<organism evidence="4 5">
    <name type="scientific">Cerrena zonata</name>
    <dbReference type="NCBI Taxonomy" id="2478898"/>
    <lineage>
        <taxon>Eukaryota</taxon>
        <taxon>Fungi</taxon>
        <taxon>Dikarya</taxon>
        <taxon>Basidiomycota</taxon>
        <taxon>Agaricomycotina</taxon>
        <taxon>Agaricomycetes</taxon>
        <taxon>Polyporales</taxon>
        <taxon>Cerrenaceae</taxon>
        <taxon>Cerrena</taxon>
    </lineage>
</organism>
<feature type="transmembrane region" description="Helical" evidence="2">
    <location>
        <begin position="153"/>
        <end position="174"/>
    </location>
</feature>
<feature type="compositionally biased region" description="Polar residues" evidence="1">
    <location>
        <begin position="438"/>
        <end position="449"/>
    </location>
</feature>
<feature type="chain" id="PRO_5043418320" evidence="3">
    <location>
        <begin position="24"/>
        <end position="471"/>
    </location>
</feature>
<dbReference type="AlphaFoldDB" id="A0AAW0GRD6"/>
<keyword evidence="2" id="KW-1133">Transmembrane helix</keyword>
<keyword evidence="3" id="KW-0732">Signal</keyword>
<comment type="caution">
    <text evidence="4">The sequence shown here is derived from an EMBL/GenBank/DDBJ whole genome shotgun (WGS) entry which is preliminary data.</text>
</comment>
<keyword evidence="2" id="KW-0472">Membrane</keyword>
<evidence type="ECO:0000256" key="2">
    <source>
        <dbReference type="SAM" id="Phobius"/>
    </source>
</evidence>
<evidence type="ECO:0000313" key="5">
    <source>
        <dbReference type="Proteomes" id="UP001385951"/>
    </source>
</evidence>